<accession>A0A7K1SHU8</accession>
<evidence type="ECO:0000313" key="2">
    <source>
        <dbReference type="Proteomes" id="UP000436006"/>
    </source>
</evidence>
<sequence length="159" mass="18294">MKRTYWALISVLIYLLSACQNDLPVELADSDYLIFGHFYGECGGESCIEIFKLEQSRLLEDKNDKYPSASDFYEGDYVALTQAQFASVRDLVDSFPDALRKETSRVIGQPDAGDWGGLYIELNYKGSRQFWLIDQAKRNVPNEYHSFIDKVNEKIKLLQ</sequence>
<dbReference type="EMBL" id="WPIN01000010">
    <property type="protein sequence ID" value="MVM33284.1"/>
    <property type="molecule type" value="Genomic_DNA"/>
</dbReference>
<dbReference type="Proteomes" id="UP000436006">
    <property type="component" value="Unassembled WGS sequence"/>
</dbReference>
<dbReference type="AlphaFoldDB" id="A0A7K1SHU8"/>
<evidence type="ECO:0008006" key="3">
    <source>
        <dbReference type="Google" id="ProtNLM"/>
    </source>
</evidence>
<comment type="caution">
    <text evidence="1">The sequence shown here is derived from an EMBL/GenBank/DDBJ whole genome shotgun (WGS) entry which is preliminary data.</text>
</comment>
<name>A0A7K1SHU8_9BACT</name>
<dbReference type="RefSeq" id="WP_157587999.1">
    <property type="nucleotide sequence ID" value="NZ_WPIN01000010.1"/>
</dbReference>
<reference evidence="1 2" key="1">
    <citation type="submission" date="2019-12" db="EMBL/GenBank/DDBJ databases">
        <title>Spirosoma sp. HMF4905 genome sequencing and assembly.</title>
        <authorList>
            <person name="Kang H."/>
            <person name="Cha I."/>
            <person name="Kim H."/>
            <person name="Joh K."/>
        </authorList>
    </citation>
    <scope>NUCLEOTIDE SEQUENCE [LARGE SCALE GENOMIC DNA]</scope>
    <source>
        <strain evidence="1 2">HMF4905</strain>
    </source>
</reference>
<protein>
    <recommendedName>
        <fullName evidence="3">Lipoprotein</fullName>
    </recommendedName>
</protein>
<evidence type="ECO:0000313" key="1">
    <source>
        <dbReference type="EMBL" id="MVM33284.1"/>
    </source>
</evidence>
<gene>
    <name evidence="1" type="ORF">GO755_24805</name>
</gene>
<dbReference type="PROSITE" id="PS51257">
    <property type="entry name" value="PROKAR_LIPOPROTEIN"/>
    <property type="match status" value="1"/>
</dbReference>
<organism evidence="1 2">
    <name type="scientific">Spirosoma arboris</name>
    <dbReference type="NCBI Taxonomy" id="2682092"/>
    <lineage>
        <taxon>Bacteria</taxon>
        <taxon>Pseudomonadati</taxon>
        <taxon>Bacteroidota</taxon>
        <taxon>Cytophagia</taxon>
        <taxon>Cytophagales</taxon>
        <taxon>Cytophagaceae</taxon>
        <taxon>Spirosoma</taxon>
    </lineage>
</organism>
<proteinExistence type="predicted"/>
<keyword evidence="2" id="KW-1185">Reference proteome</keyword>